<proteinExistence type="predicted"/>
<comment type="caution">
    <text evidence="1">The sequence shown here is derived from an EMBL/GenBank/DDBJ whole genome shotgun (WGS) entry which is preliminary data.</text>
</comment>
<reference evidence="1 2" key="1">
    <citation type="submission" date="2024-04" db="EMBL/GenBank/DDBJ databases">
        <title>The reference genome of an endangered Asteraceae, Deinandra increscens subsp. villosa, native to the Central Coast of California.</title>
        <authorList>
            <person name="Guilliams M."/>
            <person name="Hasenstab-Lehman K."/>
            <person name="Meyer R."/>
            <person name="Mcevoy S."/>
        </authorList>
    </citation>
    <scope>NUCLEOTIDE SEQUENCE [LARGE SCALE GENOMIC DNA]</scope>
    <source>
        <tissue evidence="1">Leaf</tissue>
    </source>
</reference>
<accession>A0AAP0DE48</accession>
<protein>
    <submittedName>
        <fullName evidence="1">Uncharacterized protein</fullName>
    </submittedName>
</protein>
<name>A0AAP0DE48_9ASTR</name>
<dbReference type="PANTHER" id="PTHR35461">
    <property type="entry name" value="BNAANNG14610D PROTEIN"/>
    <property type="match status" value="1"/>
</dbReference>
<dbReference type="PANTHER" id="PTHR35461:SF3">
    <property type="entry name" value="OVATE DOMAIN-CONTAINING PROTEIN"/>
    <property type="match status" value="1"/>
</dbReference>
<gene>
    <name evidence="1" type="ORF">SSX86_009851</name>
</gene>
<sequence length="183" mass="21297">MVLRITYCNTKRFLKTTIQSFKSYFSGGYQRLPKTPPCNPFSCTGSRDRAGMHATHFNLNHREPETATNHHKKTETATKEAGGNLNLKEPNLIKKQENKTKVDCENPEKDEDESSSKCFVTRKLKEFEKMDRNNIDLVLDIEEVLHYYSRLTCPVYRDIIEKFFVEMYSGTFVLSRVENSVLK</sequence>
<organism evidence="1 2">
    <name type="scientific">Deinandra increscens subsp. villosa</name>
    <dbReference type="NCBI Taxonomy" id="3103831"/>
    <lineage>
        <taxon>Eukaryota</taxon>
        <taxon>Viridiplantae</taxon>
        <taxon>Streptophyta</taxon>
        <taxon>Embryophyta</taxon>
        <taxon>Tracheophyta</taxon>
        <taxon>Spermatophyta</taxon>
        <taxon>Magnoliopsida</taxon>
        <taxon>eudicotyledons</taxon>
        <taxon>Gunneridae</taxon>
        <taxon>Pentapetalae</taxon>
        <taxon>asterids</taxon>
        <taxon>campanulids</taxon>
        <taxon>Asterales</taxon>
        <taxon>Asteraceae</taxon>
        <taxon>Asteroideae</taxon>
        <taxon>Heliantheae alliance</taxon>
        <taxon>Madieae</taxon>
        <taxon>Madiinae</taxon>
        <taxon>Deinandra</taxon>
    </lineage>
</organism>
<dbReference type="Proteomes" id="UP001408789">
    <property type="component" value="Unassembled WGS sequence"/>
</dbReference>
<evidence type="ECO:0000313" key="1">
    <source>
        <dbReference type="EMBL" id="KAK9071283.1"/>
    </source>
</evidence>
<evidence type="ECO:0000313" key="2">
    <source>
        <dbReference type="Proteomes" id="UP001408789"/>
    </source>
</evidence>
<dbReference type="AlphaFoldDB" id="A0AAP0DE48"/>
<keyword evidence="2" id="KW-1185">Reference proteome</keyword>
<dbReference type="EMBL" id="JBCNJP010000011">
    <property type="protein sequence ID" value="KAK9071283.1"/>
    <property type="molecule type" value="Genomic_DNA"/>
</dbReference>